<dbReference type="Proteomes" id="UP000250369">
    <property type="component" value="Unassembled WGS sequence"/>
</dbReference>
<dbReference type="EMBL" id="QMFB01000013">
    <property type="protein sequence ID" value="RAV19169.1"/>
    <property type="molecule type" value="Genomic_DNA"/>
</dbReference>
<gene>
    <name evidence="1" type="ORF">DQG23_21765</name>
</gene>
<evidence type="ECO:0000313" key="2">
    <source>
        <dbReference type="Proteomes" id="UP000250369"/>
    </source>
</evidence>
<organism evidence="1 2">
    <name type="scientific">Paenibacillus contaminans</name>
    <dbReference type="NCBI Taxonomy" id="450362"/>
    <lineage>
        <taxon>Bacteria</taxon>
        <taxon>Bacillati</taxon>
        <taxon>Bacillota</taxon>
        <taxon>Bacilli</taxon>
        <taxon>Bacillales</taxon>
        <taxon>Paenibacillaceae</taxon>
        <taxon>Paenibacillus</taxon>
    </lineage>
</organism>
<proteinExistence type="predicted"/>
<sequence length="123" mass="13602">MKAQPVLRHFSQKCLRSVFSEFLYEAAGCLQTFHTAQEADADDNSSLCSETPRAEAAVRFDPFRIESGYPTAPAVRKNLFTTAIWLGTPVKPFSKQGISDYSVRGTSIPCSKWAYSDNTEGAQ</sequence>
<name>A0A329MGY4_9BACL</name>
<keyword evidence="2" id="KW-1185">Reference proteome</keyword>
<reference evidence="1 2" key="1">
    <citation type="journal article" date="2009" name="Int. J. Syst. Evol. Microbiol.">
        <title>Paenibacillus contaminans sp. nov., isolated from a contaminated laboratory plate.</title>
        <authorList>
            <person name="Chou J.H."/>
            <person name="Lee J.H."/>
            <person name="Lin M.C."/>
            <person name="Chang P.S."/>
            <person name="Arun A.B."/>
            <person name="Young C.C."/>
            <person name="Chen W.M."/>
        </authorList>
    </citation>
    <scope>NUCLEOTIDE SEQUENCE [LARGE SCALE GENOMIC DNA]</scope>
    <source>
        <strain evidence="1 2">CKOBP-6</strain>
    </source>
</reference>
<protein>
    <submittedName>
        <fullName evidence="1">Uncharacterized protein</fullName>
    </submittedName>
</protein>
<dbReference type="AlphaFoldDB" id="A0A329MGY4"/>
<evidence type="ECO:0000313" key="1">
    <source>
        <dbReference type="EMBL" id="RAV19169.1"/>
    </source>
</evidence>
<comment type="caution">
    <text evidence="1">The sequence shown here is derived from an EMBL/GenBank/DDBJ whole genome shotgun (WGS) entry which is preliminary data.</text>
</comment>
<accession>A0A329MGY4</accession>